<evidence type="ECO:0000313" key="2">
    <source>
        <dbReference type="Proteomes" id="UP000280066"/>
    </source>
</evidence>
<gene>
    <name evidence="1" type="ORF">EI290_05070</name>
</gene>
<protein>
    <submittedName>
        <fullName evidence="1">Uncharacterized protein</fullName>
    </submittedName>
</protein>
<proteinExistence type="predicted"/>
<evidence type="ECO:0000313" key="1">
    <source>
        <dbReference type="EMBL" id="RSK36257.1"/>
    </source>
</evidence>
<keyword evidence="2" id="KW-1185">Reference proteome</keyword>
<comment type="caution">
    <text evidence="1">The sequence shown here is derived from an EMBL/GenBank/DDBJ whole genome shotgun (WGS) entry which is preliminary data.</text>
</comment>
<reference evidence="1 2" key="1">
    <citation type="submission" date="2018-12" db="EMBL/GenBank/DDBJ databases">
        <authorList>
            <person name="Feng G."/>
            <person name="Zhu H."/>
        </authorList>
    </citation>
    <scope>NUCLEOTIDE SEQUENCE [LARGE SCALE GENOMIC DNA]</scope>
    <source>
        <strain evidence="1 2">9PBR-2</strain>
    </source>
</reference>
<dbReference type="AlphaFoldDB" id="A0A428JRW6"/>
<accession>A0A428JRW6</accession>
<dbReference type="RefSeq" id="WP_148103618.1">
    <property type="nucleotide sequence ID" value="NZ_RWIS01000002.1"/>
</dbReference>
<dbReference type="Proteomes" id="UP000280066">
    <property type="component" value="Unassembled WGS sequence"/>
</dbReference>
<dbReference type="EMBL" id="RWIS01000002">
    <property type="protein sequence ID" value="RSK36257.1"/>
    <property type="molecule type" value="Genomic_DNA"/>
</dbReference>
<dbReference type="OrthoDB" id="877983at2"/>
<sequence length="255" mass="28516">MQYLRVLGALSMLSGLWACSESPNRGVPATSGQAAADTAAVRQAALTYRIHYNTPVNLDSTAFYYQPVSVVPLEQATRSRILSSSSYESDYERGNGIEGTCFNLLFFQKSTLQEYALLPHSRFVISEIDTDLKPDTRWPFLFYTIIKADFNADGDQDENDASALFASDRSGRQLRQLTPDNTQLKNRLILPNSSLLLVEVRPDLNKDRKFTAADGSYWLRFNLQNLAAAPVRQPAAARAATLQQQMLQRQSSITH</sequence>
<name>A0A428JRW6_9BACT</name>
<organism evidence="1 2">
    <name type="scientific">Hymenobacter metallilatus</name>
    <dbReference type="NCBI Taxonomy" id="2493666"/>
    <lineage>
        <taxon>Bacteria</taxon>
        <taxon>Pseudomonadati</taxon>
        <taxon>Bacteroidota</taxon>
        <taxon>Cytophagia</taxon>
        <taxon>Cytophagales</taxon>
        <taxon>Hymenobacteraceae</taxon>
        <taxon>Hymenobacter</taxon>
    </lineage>
</organism>